<dbReference type="PANTHER" id="PTHR22572">
    <property type="entry name" value="SUGAR-1-PHOSPHATE GUANYL TRANSFERASE"/>
    <property type="match status" value="1"/>
</dbReference>
<dbReference type="Pfam" id="PF00483">
    <property type="entry name" value="NTP_transferase"/>
    <property type="match status" value="1"/>
</dbReference>
<dbReference type="InterPro" id="IPR018357">
    <property type="entry name" value="Hexapep_transf_CS"/>
</dbReference>
<organism evidence="7 8">
    <name type="scientific">Geotrichum candidum</name>
    <name type="common">Oospora lactis</name>
    <name type="synonym">Dipodascus geotrichum</name>
    <dbReference type="NCBI Taxonomy" id="1173061"/>
    <lineage>
        <taxon>Eukaryota</taxon>
        <taxon>Fungi</taxon>
        <taxon>Dikarya</taxon>
        <taxon>Ascomycota</taxon>
        <taxon>Saccharomycotina</taxon>
        <taxon>Dipodascomycetes</taxon>
        <taxon>Dipodascales</taxon>
        <taxon>Dipodascaceae</taxon>
        <taxon>Geotrichum</taxon>
    </lineage>
</organism>
<dbReference type="Proteomes" id="UP000242525">
    <property type="component" value="Unassembled WGS sequence"/>
</dbReference>
<dbReference type="OrthoDB" id="285674at2759"/>
<dbReference type="InterPro" id="IPR056729">
    <property type="entry name" value="GMPPB_C"/>
</dbReference>
<evidence type="ECO:0000256" key="2">
    <source>
        <dbReference type="ARBA" id="ARBA00007274"/>
    </source>
</evidence>
<evidence type="ECO:0000313" key="8">
    <source>
        <dbReference type="Proteomes" id="UP000242525"/>
    </source>
</evidence>
<dbReference type="Gene3D" id="3.90.550.10">
    <property type="entry name" value="Spore Coat Polysaccharide Biosynthesis Protein SpsA, Chain A"/>
    <property type="match status" value="1"/>
</dbReference>
<dbReference type="STRING" id="1173061.A0A0J9X6A9"/>
<comment type="pathway">
    <text evidence="1">Nucleotide-sugar biosynthesis; GDP-alpha-D-mannose biosynthesis; GDP-alpha-D-mannose from alpha-D-mannose 1-phosphate (GTP route): step 1/1.</text>
</comment>
<evidence type="ECO:0000259" key="6">
    <source>
        <dbReference type="Pfam" id="PF25087"/>
    </source>
</evidence>
<reference evidence="7" key="1">
    <citation type="submission" date="2014-03" db="EMBL/GenBank/DDBJ databases">
        <authorList>
            <person name="Casaregola S."/>
        </authorList>
    </citation>
    <scope>NUCLEOTIDE SEQUENCE [LARGE SCALE GENOMIC DNA]</scope>
    <source>
        <strain evidence="7">CLIB 918</strain>
    </source>
</reference>
<comment type="caution">
    <text evidence="7">The sequence shown here is derived from an EMBL/GenBank/DDBJ whole genome shotgun (WGS) entry which is preliminary data.</text>
</comment>
<dbReference type="InterPro" id="IPR029044">
    <property type="entry name" value="Nucleotide-diphossugar_trans"/>
</dbReference>
<feature type="domain" description="Nucleotidyl transferase" evidence="5">
    <location>
        <begin position="4"/>
        <end position="202"/>
    </location>
</feature>
<dbReference type="Pfam" id="PF25087">
    <property type="entry name" value="GMPPB_C"/>
    <property type="match status" value="1"/>
</dbReference>
<evidence type="ECO:0000256" key="3">
    <source>
        <dbReference type="ARBA" id="ARBA00012387"/>
    </source>
</evidence>
<name>A0A0J9X6A9_GEOCN</name>
<sequence length="411" mass="44680">MASKALILVGGGTRGTRFRPLSLDIPKVLFPVAGKPILSHAIDSVVAVPTVKEILLIGFYDDGVFKDFITETHKQYPGISIKYLREYKAMGTAGGLYHFRDVILKGNPSKFFVIHADICCSFPLKEINDLFEEKDAKAVILGTKVSKEVAGNFGAIVRDSDQKVVHYVEKPESQISNLINAGVYLFDKSLFDVIADARHARESSLKAAFHYDDDSEEVLSLEKDILVRLPETGAFYVYETKDFWRQIKTAGSAVPANALYLQQAFQANPNGPGLAQPSATIVPPVYIDPTAHVDPTAKLGPNVSIGPGAKIGPGSRVKDSIILDDVEIKQNAIILHSIVSKGSKVGSWARVEGSPTTIDDHNSTVIKDGAKVQTVTILASNVVVADEIHVQNTVVLPHKEIKSDVKNEVIM</sequence>
<comment type="similarity">
    <text evidence="2">Belongs to the transferase hexapeptide repeat family.</text>
</comment>
<protein>
    <recommendedName>
        <fullName evidence="3">mannose-1-phosphate guanylyltransferase</fullName>
        <ecNumber evidence="3">2.7.7.13</ecNumber>
    </recommendedName>
</protein>
<proteinExistence type="inferred from homology"/>
<accession>A0A0J9X6A9</accession>
<dbReference type="SUPFAM" id="SSF53448">
    <property type="entry name" value="Nucleotide-diphospho-sugar transferases"/>
    <property type="match status" value="1"/>
</dbReference>
<gene>
    <name evidence="7" type="ORF">BN980_GECA03s05334g</name>
</gene>
<evidence type="ECO:0000256" key="1">
    <source>
        <dbReference type="ARBA" id="ARBA00004823"/>
    </source>
</evidence>
<feature type="domain" description="Mannose-1-phosphate guanyltransferase C-terminal" evidence="6">
    <location>
        <begin position="281"/>
        <end position="409"/>
    </location>
</feature>
<dbReference type="PROSITE" id="PS00101">
    <property type="entry name" value="HEXAPEP_TRANSFERASES"/>
    <property type="match status" value="1"/>
</dbReference>
<evidence type="ECO:0000259" key="5">
    <source>
        <dbReference type="Pfam" id="PF00483"/>
    </source>
</evidence>
<dbReference type="EMBL" id="CCBN010000003">
    <property type="protein sequence ID" value="CDO52647.1"/>
    <property type="molecule type" value="Genomic_DNA"/>
</dbReference>
<evidence type="ECO:0000313" key="7">
    <source>
        <dbReference type="EMBL" id="CDO52647.1"/>
    </source>
</evidence>
<dbReference type="EC" id="2.7.7.13" evidence="3"/>
<dbReference type="GO" id="GO:0004475">
    <property type="term" value="F:mannose-1-phosphate guanylyltransferase (GTP) activity"/>
    <property type="evidence" value="ECO:0007669"/>
    <property type="project" value="UniProtKB-EC"/>
</dbReference>
<dbReference type="CDD" id="cd06428">
    <property type="entry name" value="M1P_guanylylT_A_like_N"/>
    <property type="match status" value="1"/>
</dbReference>
<dbReference type="InterPro" id="IPR050486">
    <property type="entry name" value="Mannose-1P_guanyltransferase"/>
</dbReference>
<dbReference type="AlphaFoldDB" id="A0A0J9X6A9"/>
<dbReference type="InterPro" id="IPR005835">
    <property type="entry name" value="NTP_transferase_dom"/>
</dbReference>
<evidence type="ECO:0000256" key="4">
    <source>
        <dbReference type="ARBA" id="ARBA00047343"/>
    </source>
</evidence>
<comment type="catalytic activity">
    <reaction evidence="4">
        <text>alpha-D-mannose 1-phosphate + GTP + H(+) = GDP-alpha-D-mannose + diphosphate</text>
        <dbReference type="Rhea" id="RHEA:15229"/>
        <dbReference type="ChEBI" id="CHEBI:15378"/>
        <dbReference type="ChEBI" id="CHEBI:33019"/>
        <dbReference type="ChEBI" id="CHEBI:37565"/>
        <dbReference type="ChEBI" id="CHEBI:57527"/>
        <dbReference type="ChEBI" id="CHEBI:58409"/>
        <dbReference type="EC" id="2.7.7.13"/>
    </reaction>
</comment>
<keyword evidence="8" id="KW-1185">Reference proteome</keyword>
<dbReference type="Gene3D" id="2.160.10.10">
    <property type="entry name" value="Hexapeptide repeat proteins"/>
    <property type="match status" value="1"/>
</dbReference>